<dbReference type="EMBL" id="RHGY01000001">
    <property type="protein sequence ID" value="RRG18670.1"/>
    <property type="molecule type" value="Genomic_DNA"/>
</dbReference>
<dbReference type="PANTHER" id="PTHR30448">
    <property type="entry name" value="RNASE ADAPTER PROTEIN RAPZ"/>
    <property type="match status" value="1"/>
</dbReference>
<dbReference type="InterPro" id="IPR053931">
    <property type="entry name" value="RapZ_C"/>
</dbReference>
<dbReference type="InterPro" id="IPR005337">
    <property type="entry name" value="RapZ-like"/>
</dbReference>
<dbReference type="PIRSF" id="PIRSF005052">
    <property type="entry name" value="P-loopkin"/>
    <property type="match status" value="1"/>
</dbReference>
<evidence type="ECO:0000256" key="1">
    <source>
        <dbReference type="ARBA" id="ARBA00022741"/>
    </source>
</evidence>
<keyword evidence="3 4" id="KW-0342">GTP-binding</keyword>
<evidence type="ECO:0000259" key="6">
    <source>
        <dbReference type="Pfam" id="PF22740"/>
    </source>
</evidence>
<dbReference type="Pfam" id="PF03668">
    <property type="entry name" value="RapZ-like_N"/>
    <property type="match status" value="1"/>
</dbReference>
<evidence type="ECO:0000313" key="8">
    <source>
        <dbReference type="Proteomes" id="UP000275836"/>
    </source>
</evidence>
<evidence type="ECO:0000256" key="2">
    <source>
        <dbReference type="ARBA" id="ARBA00022840"/>
    </source>
</evidence>
<dbReference type="SUPFAM" id="SSF52540">
    <property type="entry name" value="P-loop containing nucleoside triphosphate hydrolases"/>
    <property type="match status" value="1"/>
</dbReference>
<dbReference type="AlphaFoldDB" id="A0A3P2RIV0"/>
<feature type="binding site" evidence="4">
    <location>
        <begin position="11"/>
        <end position="18"/>
    </location>
    <ligand>
        <name>ATP</name>
        <dbReference type="ChEBI" id="CHEBI:30616"/>
    </ligand>
</feature>
<evidence type="ECO:0000259" key="5">
    <source>
        <dbReference type="Pfam" id="PF03668"/>
    </source>
</evidence>
<name>A0A3P2RIV0_WEIVI</name>
<dbReference type="Pfam" id="PF22740">
    <property type="entry name" value="PapZ_C"/>
    <property type="match status" value="1"/>
</dbReference>
<feature type="binding site" evidence="4">
    <location>
        <begin position="61"/>
        <end position="64"/>
    </location>
    <ligand>
        <name>GTP</name>
        <dbReference type="ChEBI" id="CHEBI:37565"/>
    </ligand>
</feature>
<sequence>MAKKELVIVTGMSGAGKTVAMKAFEDLGYFTAQNLPANLLPQVWQMISNEPNIERAAIMIDTRSRQFFEDLDEELFEMSQDNHDDYNLRVLFLDADDKELVARYKETRRQHPLAGDKGTLAGLEVERELMADVRNIATDVIDTSQLDAKGLRQTIVSKFGSEHDRQTAFSVQVMSFGFKYGLPADADIVEDVRFLTNPYYQPELREQTGLDKPVWDYVWNDPDAEKMYQMDYERFKWLLPRYKAEGKSSLTIAYGCTGGQHRSVAFAHRLAQDLSKDWVVNENHRDKDRRKAGYAQ</sequence>
<gene>
    <name evidence="7" type="primary">rapZ</name>
    <name evidence="7" type="ORF">D3P96_01410</name>
</gene>
<evidence type="ECO:0000256" key="4">
    <source>
        <dbReference type="HAMAP-Rule" id="MF_00636"/>
    </source>
</evidence>
<evidence type="ECO:0000256" key="3">
    <source>
        <dbReference type="ARBA" id="ARBA00023134"/>
    </source>
</evidence>
<accession>A0A3P2RIV0</accession>
<dbReference type="PANTHER" id="PTHR30448:SF0">
    <property type="entry name" value="RNASE ADAPTER PROTEIN RAPZ"/>
    <property type="match status" value="1"/>
</dbReference>
<dbReference type="OrthoDB" id="9784461at2"/>
<keyword evidence="1 4" id="KW-0547">Nucleotide-binding</keyword>
<organism evidence="7 8">
    <name type="scientific">Weissella viridescens</name>
    <name type="common">Lactobacillus viridescens</name>
    <dbReference type="NCBI Taxonomy" id="1629"/>
    <lineage>
        <taxon>Bacteria</taxon>
        <taxon>Bacillati</taxon>
        <taxon>Bacillota</taxon>
        <taxon>Bacilli</taxon>
        <taxon>Lactobacillales</taxon>
        <taxon>Lactobacillaceae</taxon>
        <taxon>Weissella</taxon>
    </lineage>
</organism>
<dbReference type="GO" id="GO:0005525">
    <property type="term" value="F:GTP binding"/>
    <property type="evidence" value="ECO:0007669"/>
    <property type="project" value="UniProtKB-UniRule"/>
</dbReference>
<feature type="domain" description="RapZ-like N-terminal" evidence="5">
    <location>
        <begin position="5"/>
        <end position="161"/>
    </location>
</feature>
<dbReference type="InterPro" id="IPR027417">
    <property type="entry name" value="P-loop_NTPase"/>
</dbReference>
<dbReference type="GO" id="GO:0005524">
    <property type="term" value="F:ATP binding"/>
    <property type="evidence" value="ECO:0007669"/>
    <property type="project" value="UniProtKB-UniRule"/>
</dbReference>
<protein>
    <submittedName>
        <fullName evidence="7">RNase adapter RapZ</fullName>
    </submittedName>
</protein>
<evidence type="ECO:0000313" key="7">
    <source>
        <dbReference type="EMBL" id="RRG18670.1"/>
    </source>
</evidence>
<feature type="domain" description="RapZ C-terminal" evidence="6">
    <location>
        <begin position="170"/>
        <end position="287"/>
    </location>
</feature>
<keyword evidence="2 4" id="KW-0067">ATP-binding</keyword>
<dbReference type="InterPro" id="IPR053930">
    <property type="entry name" value="RapZ-like_N"/>
</dbReference>
<proteinExistence type="inferred from homology"/>
<dbReference type="HAMAP" id="MF_00636">
    <property type="entry name" value="RapZ_like"/>
    <property type="match status" value="1"/>
</dbReference>
<comment type="caution">
    <text evidence="7">The sequence shown here is derived from an EMBL/GenBank/DDBJ whole genome shotgun (WGS) entry which is preliminary data.</text>
</comment>
<dbReference type="Proteomes" id="UP000275836">
    <property type="component" value="Unassembled WGS sequence"/>
</dbReference>
<dbReference type="NCBIfam" id="NF003828">
    <property type="entry name" value="PRK05416.1"/>
    <property type="match status" value="1"/>
</dbReference>
<reference evidence="7 8" key="1">
    <citation type="submission" date="2018-10" db="EMBL/GenBank/DDBJ databases">
        <title>Draft genome sequence of Weissella viridescens UCO-SMC3.</title>
        <authorList>
            <person name="Garcia-Cancino A."/>
            <person name="Espinoza-Monje M."/>
            <person name="Albarracin L."/>
            <person name="Garcia-Castillo V."/>
            <person name="Campos-Martin J."/>
            <person name="Nakano Y."/>
            <person name="Guitierrez-Zamorano C."/>
            <person name="Ikeda-Ohtsubo W."/>
            <person name="Morita H."/>
            <person name="Kitazawa H."/>
            <person name="Villena J."/>
        </authorList>
    </citation>
    <scope>NUCLEOTIDE SEQUENCE [LARGE SCALE GENOMIC DNA]</scope>
    <source>
        <strain evidence="7 8">UCO-SMC3</strain>
    </source>
</reference>
<dbReference type="RefSeq" id="WP_124942613.1">
    <property type="nucleotide sequence ID" value="NZ_RHGY01000001.1"/>
</dbReference>